<feature type="transmembrane region" description="Helical" evidence="7">
    <location>
        <begin position="137"/>
        <end position="157"/>
    </location>
</feature>
<evidence type="ECO:0000259" key="9">
    <source>
        <dbReference type="PROSITE" id="PS50928"/>
    </source>
</evidence>
<keyword evidence="2 7" id="KW-0813">Transport</keyword>
<organism evidence="10 11">
    <name type="scientific">Brachybacterium avium</name>
    <dbReference type="NCBI Taxonomy" id="2017485"/>
    <lineage>
        <taxon>Bacteria</taxon>
        <taxon>Bacillati</taxon>
        <taxon>Actinomycetota</taxon>
        <taxon>Actinomycetes</taxon>
        <taxon>Micrococcales</taxon>
        <taxon>Dermabacteraceae</taxon>
        <taxon>Brachybacterium</taxon>
    </lineage>
</organism>
<gene>
    <name evidence="10" type="ORF">CFK39_03400</name>
</gene>
<feature type="transmembrane region" description="Helical" evidence="7">
    <location>
        <begin position="105"/>
        <end position="125"/>
    </location>
</feature>
<keyword evidence="3" id="KW-1003">Cell membrane</keyword>
<dbReference type="CDD" id="cd06261">
    <property type="entry name" value="TM_PBP2"/>
    <property type="match status" value="1"/>
</dbReference>
<feature type="compositionally biased region" description="Low complexity" evidence="8">
    <location>
        <begin position="12"/>
        <end position="21"/>
    </location>
</feature>
<dbReference type="AlphaFoldDB" id="A0A220UAS8"/>
<dbReference type="Gene3D" id="1.10.3720.10">
    <property type="entry name" value="MetI-like"/>
    <property type="match status" value="1"/>
</dbReference>
<keyword evidence="5 7" id="KW-1133">Transmembrane helix</keyword>
<feature type="transmembrane region" description="Helical" evidence="7">
    <location>
        <begin position="186"/>
        <end position="210"/>
    </location>
</feature>
<comment type="subcellular location">
    <subcellularLocation>
        <location evidence="1 7">Cell membrane</location>
        <topology evidence="1 7">Multi-pass membrane protein</topology>
    </subcellularLocation>
</comment>
<dbReference type="PROSITE" id="PS50928">
    <property type="entry name" value="ABC_TM1"/>
    <property type="match status" value="1"/>
</dbReference>
<dbReference type="OrthoDB" id="4790574at2"/>
<dbReference type="GO" id="GO:0055085">
    <property type="term" value="P:transmembrane transport"/>
    <property type="evidence" value="ECO:0007669"/>
    <property type="project" value="InterPro"/>
</dbReference>
<dbReference type="InterPro" id="IPR000515">
    <property type="entry name" value="MetI-like"/>
</dbReference>
<dbReference type="GO" id="GO:0005886">
    <property type="term" value="C:plasma membrane"/>
    <property type="evidence" value="ECO:0007669"/>
    <property type="project" value="UniProtKB-SubCell"/>
</dbReference>
<evidence type="ECO:0000313" key="11">
    <source>
        <dbReference type="Proteomes" id="UP000198398"/>
    </source>
</evidence>
<evidence type="ECO:0000256" key="5">
    <source>
        <dbReference type="ARBA" id="ARBA00022989"/>
    </source>
</evidence>
<dbReference type="KEGG" id="brv:CFK39_03400"/>
<proteinExistence type="inferred from homology"/>
<accession>A0A220UAS8</accession>
<feature type="transmembrane region" description="Helical" evidence="7">
    <location>
        <begin position="34"/>
        <end position="57"/>
    </location>
</feature>
<evidence type="ECO:0000256" key="3">
    <source>
        <dbReference type="ARBA" id="ARBA00022475"/>
    </source>
</evidence>
<feature type="transmembrane region" description="Helical" evidence="7">
    <location>
        <begin position="290"/>
        <end position="312"/>
    </location>
</feature>
<name>A0A220UAS8_9MICO</name>
<evidence type="ECO:0000256" key="7">
    <source>
        <dbReference type="RuleBase" id="RU363032"/>
    </source>
</evidence>
<feature type="region of interest" description="Disordered" evidence="8">
    <location>
        <begin position="1"/>
        <end position="26"/>
    </location>
</feature>
<feature type="transmembrane region" description="Helical" evidence="7">
    <location>
        <begin position="239"/>
        <end position="258"/>
    </location>
</feature>
<dbReference type="SUPFAM" id="SSF161098">
    <property type="entry name" value="MetI-like"/>
    <property type="match status" value="1"/>
</dbReference>
<evidence type="ECO:0000313" key="10">
    <source>
        <dbReference type="EMBL" id="ASK65026.1"/>
    </source>
</evidence>
<dbReference type="InterPro" id="IPR051393">
    <property type="entry name" value="ABC_transporter_permease"/>
</dbReference>
<dbReference type="PANTHER" id="PTHR30193:SF37">
    <property type="entry name" value="INNER MEMBRANE ABC TRANSPORTER PERMEASE PROTEIN YCJO"/>
    <property type="match status" value="1"/>
</dbReference>
<keyword evidence="11" id="KW-1185">Reference proteome</keyword>
<feature type="domain" description="ABC transmembrane type-1" evidence="9">
    <location>
        <begin position="99"/>
        <end position="311"/>
    </location>
</feature>
<dbReference type="InterPro" id="IPR035906">
    <property type="entry name" value="MetI-like_sf"/>
</dbReference>
<keyword evidence="4 7" id="KW-0812">Transmembrane</keyword>
<sequence>MSAAPLTASDTGPSPGHSAGSGRRRRGRRAAAEARAGILLSLPFVVLFTVFIAWPVLQSMFMSFTDMRISDIRSPFSVNFVGLENYLTAFEDPVFRRAALNTGGFVLIGVPLTIIAGLAAALALNQGVNRLRGLFRMGFYTPVVTSIVAVAVVWRFLLRPDNGLVNTVLGWVGIDGPNWLGDERTALLSLIVMAVWRNFGTSMVIFLAGLQAVDRGLHEAAALDGASTWQRFWHVTLPAIRPTMLFVMVTTSIGYLQFFEEPFVMTQGGPLNATISASMYTYNQFGFGNYGVAGAMAYLTFIVIGIVTLAQFRLMREK</sequence>
<evidence type="ECO:0000256" key="1">
    <source>
        <dbReference type="ARBA" id="ARBA00004651"/>
    </source>
</evidence>
<evidence type="ECO:0000256" key="6">
    <source>
        <dbReference type="ARBA" id="ARBA00023136"/>
    </source>
</evidence>
<reference evidence="11" key="1">
    <citation type="submission" date="2017-07" db="EMBL/GenBank/DDBJ databases">
        <title>Brachybacterium sp. VR2415.</title>
        <authorList>
            <person name="Tak E.J."/>
            <person name="Bae J.-W."/>
        </authorList>
    </citation>
    <scope>NUCLEOTIDE SEQUENCE [LARGE SCALE GENOMIC DNA]</scope>
    <source>
        <strain evidence="11">VR2415</strain>
    </source>
</reference>
<dbReference type="Pfam" id="PF00528">
    <property type="entry name" value="BPD_transp_1"/>
    <property type="match status" value="1"/>
</dbReference>
<comment type="similarity">
    <text evidence="7">Belongs to the binding-protein-dependent transport system permease family.</text>
</comment>
<dbReference type="RefSeq" id="WP_089064273.1">
    <property type="nucleotide sequence ID" value="NZ_CP022316.1"/>
</dbReference>
<keyword evidence="6 7" id="KW-0472">Membrane</keyword>
<dbReference type="Proteomes" id="UP000198398">
    <property type="component" value="Chromosome"/>
</dbReference>
<protein>
    <submittedName>
        <fullName evidence="10">Sugar ABC transporter permease</fullName>
    </submittedName>
</protein>
<dbReference type="EMBL" id="CP022316">
    <property type="protein sequence ID" value="ASK65026.1"/>
    <property type="molecule type" value="Genomic_DNA"/>
</dbReference>
<evidence type="ECO:0000256" key="4">
    <source>
        <dbReference type="ARBA" id="ARBA00022692"/>
    </source>
</evidence>
<evidence type="ECO:0000256" key="2">
    <source>
        <dbReference type="ARBA" id="ARBA00022448"/>
    </source>
</evidence>
<dbReference type="PANTHER" id="PTHR30193">
    <property type="entry name" value="ABC TRANSPORTER PERMEASE PROTEIN"/>
    <property type="match status" value="1"/>
</dbReference>
<evidence type="ECO:0000256" key="8">
    <source>
        <dbReference type="SAM" id="MobiDB-lite"/>
    </source>
</evidence>